<dbReference type="STRING" id="310781.SAMN05216259_1212"/>
<name>A0A1H0R6W8_9ACTN</name>
<evidence type="ECO:0000313" key="2">
    <source>
        <dbReference type="EMBL" id="SDP24889.1"/>
    </source>
</evidence>
<feature type="compositionally biased region" description="Basic and acidic residues" evidence="1">
    <location>
        <begin position="64"/>
        <end position="77"/>
    </location>
</feature>
<accession>A0A1H0R6W8</accession>
<sequence length="77" mass="8334">MEAEQVRAERSSAAWERIEAWLRTHTPRTYVALPGPAEPAAVAEAVPGALWPVREQGSGGGPERAARQDPSGSERDR</sequence>
<proteinExistence type="predicted"/>
<dbReference type="AlphaFoldDB" id="A0A1H0R6W8"/>
<feature type="region of interest" description="Disordered" evidence="1">
    <location>
        <begin position="49"/>
        <end position="77"/>
    </location>
</feature>
<organism evidence="2 3">
    <name type="scientific">Actinacidiphila guanduensis</name>
    <dbReference type="NCBI Taxonomy" id="310781"/>
    <lineage>
        <taxon>Bacteria</taxon>
        <taxon>Bacillati</taxon>
        <taxon>Actinomycetota</taxon>
        <taxon>Actinomycetes</taxon>
        <taxon>Kitasatosporales</taxon>
        <taxon>Streptomycetaceae</taxon>
        <taxon>Actinacidiphila</taxon>
    </lineage>
</organism>
<evidence type="ECO:0000313" key="3">
    <source>
        <dbReference type="Proteomes" id="UP000199341"/>
    </source>
</evidence>
<dbReference type="EMBL" id="FNIE01000021">
    <property type="protein sequence ID" value="SDP24889.1"/>
    <property type="molecule type" value="Genomic_DNA"/>
</dbReference>
<protein>
    <submittedName>
        <fullName evidence="2">Uncharacterized protein</fullName>
    </submittedName>
</protein>
<gene>
    <name evidence="2" type="ORF">SAMN05216259_1212</name>
</gene>
<keyword evidence="3" id="KW-1185">Reference proteome</keyword>
<evidence type="ECO:0000256" key="1">
    <source>
        <dbReference type="SAM" id="MobiDB-lite"/>
    </source>
</evidence>
<dbReference type="Proteomes" id="UP000199341">
    <property type="component" value="Unassembled WGS sequence"/>
</dbReference>
<reference evidence="2 3" key="1">
    <citation type="submission" date="2016-10" db="EMBL/GenBank/DDBJ databases">
        <authorList>
            <person name="de Groot N.N."/>
        </authorList>
    </citation>
    <scope>NUCLEOTIDE SEQUENCE [LARGE SCALE GENOMIC DNA]</scope>
    <source>
        <strain evidence="2 3">CGMCC 4.2022</strain>
    </source>
</reference>